<proteinExistence type="predicted"/>
<keyword evidence="6 10" id="KW-0472">Membrane</keyword>
<evidence type="ECO:0000256" key="10">
    <source>
        <dbReference type="SAM" id="Phobius"/>
    </source>
</evidence>
<evidence type="ECO:0000313" key="15">
    <source>
        <dbReference type="Proteomes" id="UP000199441"/>
    </source>
</evidence>
<reference evidence="15" key="1">
    <citation type="submission" date="2016-10" db="EMBL/GenBank/DDBJ databases">
        <authorList>
            <person name="Varghese N."/>
            <person name="Submissions S."/>
        </authorList>
    </citation>
    <scope>NUCLEOTIDE SEQUENCE [LARGE SCALE GENOMIC DNA]</scope>
    <source>
        <strain evidence="15">DSM 26922</strain>
    </source>
</reference>
<dbReference type="GO" id="GO:0015276">
    <property type="term" value="F:ligand-gated monoatomic ion channel activity"/>
    <property type="evidence" value="ECO:0007669"/>
    <property type="project" value="InterPro"/>
</dbReference>
<dbReference type="Gene3D" id="3.40.190.10">
    <property type="entry name" value="Periplasmic binding protein-like II"/>
    <property type="match status" value="2"/>
</dbReference>
<feature type="domain" description="Solute-binding protein family 3/N-terminal" evidence="12">
    <location>
        <begin position="21"/>
        <end position="347"/>
    </location>
</feature>
<evidence type="ECO:0000256" key="4">
    <source>
        <dbReference type="ARBA" id="ARBA00022989"/>
    </source>
</evidence>
<evidence type="ECO:0000256" key="9">
    <source>
        <dbReference type="ARBA" id="ARBA00023303"/>
    </source>
</evidence>
<dbReference type="Pfam" id="PF00060">
    <property type="entry name" value="Lig_chan"/>
    <property type="match status" value="1"/>
</dbReference>
<feature type="transmembrane region" description="Helical" evidence="10">
    <location>
        <begin position="129"/>
        <end position="150"/>
    </location>
</feature>
<organism evidence="14 15">
    <name type="scientific">Litoreibacter albidus</name>
    <dbReference type="NCBI Taxonomy" id="670155"/>
    <lineage>
        <taxon>Bacteria</taxon>
        <taxon>Pseudomonadati</taxon>
        <taxon>Pseudomonadota</taxon>
        <taxon>Alphaproteobacteria</taxon>
        <taxon>Rhodobacterales</taxon>
        <taxon>Roseobacteraceae</taxon>
        <taxon>Litoreibacter</taxon>
    </lineage>
</organism>
<keyword evidence="3 10" id="KW-0812">Transmembrane</keyword>
<protein>
    <submittedName>
        <fullName evidence="14">Amino acid ABC transporter substrate-binding protein, PAAT family</fullName>
    </submittedName>
</protein>
<feature type="signal peptide" evidence="11">
    <location>
        <begin position="1"/>
        <end position="18"/>
    </location>
</feature>
<evidence type="ECO:0000256" key="8">
    <source>
        <dbReference type="ARBA" id="ARBA00023180"/>
    </source>
</evidence>
<dbReference type="SUPFAM" id="SSF53850">
    <property type="entry name" value="Periplasmic binding protein-like II"/>
    <property type="match status" value="1"/>
</dbReference>
<accession>A0A1H2VX54</accession>
<keyword evidence="15" id="KW-1185">Reference proteome</keyword>
<dbReference type="AlphaFoldDB" id="A0A1H2VX54"/>
<evidence type="ECO:0000256" key="7">
    <source>
        <dbReference type="ARBA" id="ARBA00023170"/>
    </source>
</evidence>
<dbReference type="GO" id="GO:0016020">
    <property type="term" value="C:membrane"/>
    <property type="evidence" value="ECO:0007669"/>
    <property type="project" value="UniProtKB-SubCell"/>
</dbReference>
<dbReference type="InterPro" id="IPR001638">
    <property type="entry name" value="Solute-binding_3/MltF_N"/>
</dbReference>
<keyword evidence="8" id="KW-0325">Glycoprotein</keyword>
<evidence type="ECO:0000259" key="12">
    <source>
        <dbReference type="SMART" id="SM00062"/>
    </source>
</evidence>
<dbReference type="SMART" id="SM00062">
    <property type="entry name" value="PBPb"/>
    <property type="match status" value="1"/>
</dbReference>
<gene>
    <name evidence="14" type="ORF">SAMN04488001_1655</name>
</gene>
<dbReference type="RefSeq" id="WP_089946438.1">
    <property type="nucleotide sequence ID" value="NZ_FNOI01000002.1"/>
</dbReference>
<dbReference type="SUPFAM" id="SSF81324">
    <property type="entry name" value="Voltage-gated potassium channels"/>
    <property type="match status" value="1"/>
</dbReference>
<dbReference type="InterPro" id="IPR001320">
    <property type="entry name" value="Iontro_rcpt_C"/>
</dbReference>
<feature type="chain" id="PRO_5011742266" evidence="11">
    <location>
        <begin position="19"/>
        <end position="348"/>
    </location>
</feature>
<dbReference type="PANTHER" id="PTHR18966">
    <property type="entry name" value="IONOTROPIC GLUTAMATE RECEPTOR"/>
    <property type="match status" value="1"/>
</dbReference>
<keyword evidence="2" id="KW-0813">Transport</keyword>
<evidence type="ECO:0000313" key="14">
    <source>
        <dbReference type="EMBL" id="SDW72925.1"/>
    </source>
</evidence>
<evidence type="ECO:0000256" key="3">
    <source>
        <dbReference type="ARBA" id="ARBA00022692"/>
    </source>
</evidence>
<evidence type="ECO:0000256" key="2">
    <source>
        <dbReference type="ARBA" id="ARBA00022448"/>
    </source>
</evidence>
<dbReference type="Pfam" id="PF00497">
    <property type="entry name" value="SBP_bac_3"/>
    <property type="match status" value="1"/>
</dbReference>
<dbReference type="Gene3D" id="1.10.287.70">
    <property type="match status" value="1"/>
</dbReference>
<dbReference type="OrthoDB" id="9768183at2"/>
<keyword evidence="4 10" id="KW-1133">Transmembrane helix</keyword>
<keyword evidence="5" id="KW-0406">Ion transport</keyword>
<evidence type="ECO:0000256" key="11">
    <source>
        <dbReference type="SAM" id="SignalP"/>
    </source>
</evidence>
<evidence type="ECO:0000256" key="6">
    <source>
        <dbReference type="ARBA" id="ARBA00023136"/>
    </source>
</evidence>
<dbReference type="SMART" id="SM00079">
    <property type="entry name" value="PBPe"/>
    <property type="match status" value="1"/>
</dbReference>
<keyword evidence="7" id="KW-0675">Receptor</keyword>
<feature type="domain" description="Ionotropic glutamate receptor C-terminal" evidence="13">
    <location>
        <begin position="21"/>
        <end position="346"/>
    </location>
</feature>
<keyword evidence="11" id="KW-0732">Signal</keyword>
<feature type="transmembrane region" description="Helical" evidence="10">
    <location>
        <begin position="194"/>
        <end position="216"/>
    </location>
</feature>
<comment type="subcellular location">
    <subcellularLocation>
        <location evidence="1">Membrane</location>
        <topology evidence="1">Multi-pass membrane protein</topology>
    </subcellularLocation>
</comment>
<dbReference type="EMBL" id="FNOI01000002">
    <property type="protein sequence ID" value="SDW72925.1"/>
    <property type="molecule type" value="Genomic_DNA"/>
</dbReference>
<sequence>MRALLTALLLLMPLAASAQDPLTIATVTRAPFSMENNGRDTGFAIELWEMVAKDLGLEYTYQRANSFGGMLDLVTSGAADGAIANISVTAEREAKMDFTKPIFDSGLQIMVPNDEQGSALLSALVTRDIALSLLAAAALLFGGGMLMWVFERGRAGYFDRPARDAMFPAFWWALNLVVNGGFEERIPQSRPGRFFAVVLVVGSLFVVSIFVAQITATMTVTALQNSVESLSDLEGKRVGTVTGSTASAFLSARDMQHASYDDLDEMLDTFSEGELDAVFFDKPILAYYAANDGYGNARLIERTFKPENYAMALPTGSPLREQIDQSLLRIRENGEYDRLRAKWFGTAR</sequence>
<dbReference type="STRING" id="670155.SAMN04488001_1655"/>
<evidence type="ECO:0000256" key="5">
    <source>
        <dbReference type="ARBA" id="ARBA00023065"/>
    </source>
</evidence>
<evidence type="ECO:0000259" key="13">
    <source>
        <dbReference type="SMART" id="SM00079"/>
    </source>
</evidence>
<dbReference type="Proteomes" id="UP000199441">
    <property type="component" value="Unassembled WGS sequence"/>
</dbReference>
<name>A0A1H2VX54_9RHOB</name>
<keyword evidence="9" id="KW-0407">Ion channel</keyword>
<evidence type="ECO:0000256" key="1">
    <source>
        <dbReference type="ARBA" id="ARBA00004141"/>
    </source>
</evidence>
<dbReference type="InterPro" id="IPR015683">
    <property type="entry name" value="Ionotropic_Glu_rcpt"/>
</dbReference>